<keyword evidence="4" id="KW-1003">Cell membrane</keyword>
<evidence type="ECO:0000256" key="8">
    <source>
        <dbReference type="ARBA" id="ARBA00022989"/>
    </source>
</evidence>
<evidence type="ECO:0000256" key="13">
    <source>
        <dbReference type="SAM" id="Phobius"/>
    </source>
</evidence>
<evidence type="ECO:0000256" key="2">
    <source>
        <dbReference type="ARBA" id="ARBA00004479"/>
    </source>
</evidence>
<dbReference type="Pfam" id="PF13855">
    <property type="entry name" value="LRR_8"/>
    <property type="match status" value="1"/>
</dbReference>
<keyword evidence="10" id="KW-0675">Receptor</keyword>
<feature type="transmembrane region" description="Helical" evidence="13">
    <location>
        <begin position="100"/>
        <end position="124"/>
    </location>
</feature>
<keyword evidence="7" id="KW-0677">Repeat</keyword>
<evidence type="ECO:0000256" key="3">
    <source>
        <dbReference type="ARBA" id="ARBA00009592"/>
    </source>
</evidence>
<evidence type="ECO:0000256" key="11">
    <source>
        <dbReference type="ARBA" id="ARBA00023180"/>
    </source>
</evidence>
<comment type="subcellular location">
    <subcellularLocation>
        <location evidence="1">Cell membrane</location>
    </subcellularLocation>
    <subcellularLocation>
        <location evidence="12">Endomembrane system</location>
        <topology evidence="12">Single-pass membrane protein</topology>
    </subcellularLocation>
    <subcellularLocation>
        <location evidence="2">Membrane</location>
        <topology evidence="2">Single-pass type I membrane protein</topology>
    </subcellularLocation>
</comment>
<gene>
    <name evidence="14" type="ORF">MKW94_005219</name>
</gene>
<keyword evidence="15" id="KW-1185">Reference proteome</keyword>
<evidence type="ECO:0000256" key="6">
    <source>
        <dbReference type="ARBA" id="ARBA00022692"/>
    </source>
</evidence>
<accession>A0AA41SCE1</accession>
<dbReference type="PANTHER" id="PTHR27004">
    <property type="entry name" value="RECEPTOR-LIKE PROTEIN 12 ISOFORM X1"/>
    <property type="match status" value="1"/>
</dbReference>
<comment type="caution">
    <text evidence="14">The sequence shown here is derived from an EMBL/GenBank/DDBJ whole genome shotgun (WGS) entry which is preliminary data.</text>
</comment>
<dbReference type="Gene3D" id="3.80.10.10">
    <property type="entry name" value="Ribonuclease Inhibitor"/>
    <property type="match status" value="1"/>
</dbReference>
<dbReference type="PANTHER" id="PTHR27004:SF470">
    <property type="entry name" value="RECEPTOR-LIKE PROTEIN 43"/>
    <property type="match status" value="1"/>
</dbReference>
<protein>
    <submittedName>
        <fullName evidence="14">Uncharacterized protein</fullName>
    </submittedName>
</protein>
<dbReference type="GO" id="GO:0005886">
    <property type="term" value="C:plasma membrane"/>
    <property type="evidence" value="ECO:0007669"/>
    <property type="project" value="UniProtKB-SubCell"/>
</dbReference>
<dbReference type="AlphaFoldDB" id="A0AA41SCE1"/>
<reference evidence="14" key="1">
    <citation type="submission" date="2022-03" db="EMBL/GenBank/DDBJ databases">
        <title>A functionally conserved STORR gene fusion in Papaver species that diverged 16.8 million years ago.</title>
        <authorList>
            <person name="Catania T."/>
        </authorList>
    </citation>
    <scope>NUCLEOTIDE SEQUENCE</scope>
    <source>
        <strain evidence="14">S-191538</strain>
    </source>
</reference>
<evidence type="ECO:0000256" key="9">
    <source>
        <dbReference type="ARBA" id="ARBA00023136"/>
    </source>
</evidence>
<name>A0AA41SCE1_PAPNU</name>
<dbReference type="InterPro" id="IPR001611">
    <property type="entry name" value="Leu-rich_rpt"/>
</dbReference>
<evidence type="ECO:0000256" key="12">
    <source>
        <dbReference type="ARBA" id="ARBA00037847"/>
    </source>
</evidence>
<dbReference type="Proteomes" id="UP001177140">
    <property type="component" value="Unassembled WGS sequence"/>
</dbReference>
<keyword evidence="8 13" id="KW-1133">Transmembrane helix</keyword>
<proteinExistence type="inferred from homology"/>
<keyword evidence="11" id="KW-0325">Glycoprotein</keyword>
<dbReference type="PRINTS" id="PR00019">
    <property type="entry name" value="LEURICHRPT"/>
</dbReference>
<organism evidence="14 15">
    <name type="scientific">Papaver nudicaule</name>
    <name type="common">Iceland poppy</name>
    <dbReference type="NCBI Taxonomy" id="74823"/>
    <lineage>
        <taxon>Eukaryota</taxon>
        <taxon>Viridiplantae</taxon>
        <taxon>Streptophyta</taxon>
        <taxon>Embryophyta</taxon>
        <taxon>Tracheophyta</taxon>
        <taxon>Spermatophyta</taxon>
        <taxon>Magnoliopsida</taxon>
        <taxon>Ranunculales</taxon>
        <taxon>Papaveraceae</taxon>
        <taxon>Papaveroideae</taxon>
        <taxon>Papaver</taxon>
    </lineage>
</organism>
<sequence>MSLYTLNLSSNAITGRIPLTIRNLTHLESLDLSRNKLVGHIPVQLAGLAFLSALNLSFNKLVGKIPSGNYGLCGFPLSKNCTSTVELPPRVSNSEDGFDWVLLGVTFIGFVVGASMVIGPQYFWKKLREWANERINKILNITELT</sequence>
<dbReference type="EMBL" id="JAJJMA010143227">
    <property type="protein sequence ID" value="MCL7034216.1"/>
    <property type="molecule type" value="Genomic_DNA"/>
</dbReference>
<evidence type="ECO:0000256" key="1">
    <source>
        <dbReference type="ARBA" id="ARBA00004236"/>
    </source>
</evidence>
<dbReference type="FunFam" id="3.80.10.10:FF:000383">
    <property type="entry name" value="Leucine-rich repeat receptor protein kinase EMS1"/>
    <property type="match status" value="1"/>
</dbReference>
<keyword evidence="5" id="KW-0433">Leucine-rich repeat</keyword>
<evidence type="ECO:0000313" key="14">
    <source>
        <dbReference type="EMBL" id="MCL7034216.1"/>
    </source>
</evidence>
<evidence type="ECO:0000256" key="5">
    <source>
        <dbReference type="ARBA" id="ARBA00022614"/>
    </source>
</evidence>
<evidence type="ECO:0000256" key="4">
    <source>
        <dbReference type="ARBA" id="ARBA00022475"/>
    </source>
</evidence>
<evidence type="ECO:0000256" key="7">
    <source>
        <dbReference type="ARBA" id="ARBA00022737"/>
    </source>
</evidence>
<keyword evidence="9 13" id="KW-0472">Membrane</keyword>
<dbReference type="SUPFAM" id="SSF52058">
    <property type="entry name" value="L domain-like"/>
    <property type="match status" value="1"/>
</dbReference>
<dbReference type="InterPro" id="IPR032675">
    <property type="entry name" value="LRR_dom_sf"/>
</dbReference>
<comment type="similarity">
    <text evidence="3">Belongs to the RLP family.</text>
</comment>
<evidence type="ECO:0000313" key="15">
    <source>
        <dbReference type="Proteomes" id="UP001177140"/>
    </source>
</evidence>
<evidence type="ECO:0000256" key="10">
    <source>
        <dbReference type="ARBA" id="ARBA00023170"/>
    </source>
</evidence>
<keyword evidence="6 13" id="KW-0812">Transmembrane</keyword>